<keyword evidence="2 9" id="KW-0732">Signal</keyword>
<evidence type="ECO:0000313" key="12">
    <source>
        <dbReference type="Proteomes" id="UP000241462"/>
    </source>
</evidence>
<evidence type="ECO:0000256" key="4">
    <source>
        <dbReference type="ARBA" id="ARBA00022803"/>
    </source>
</evidence>
<dbReference type="SMART" id="SM00028">
    <property type="entry name" value="TPR"/>
    <property type="match status" value="4"/>
</dbReference>
<evidence type="ECO:0000256" key="7">
    <source>
        <dbReference type="PROSITE-ProRule" id="PRU00339"/>
    </source>
</evidence>
<sequence length="529" mass="58158">MFGRVSTLAFAASLLSLSSTATALSPSDIPSDTPIQALLSQAQQHLSQGATSDALVYYDAAIARDPDDYLTYFKRATTYLSVGRASQAADDFQRCLELRPGFEGAHLQLGKLKARTGDWDGAREQYTKVAGPGALSPELDELLEAQGAAKLAGEAEASGNWDDCINHATTAVLVATRAVPLRELRSRCRFAKGEVEEGMSDLHHVLNLRPGDTSPHVTISANTFYALGDLQQGMAQIRKCLHSDPDSKICRKLLKQQKAVDKTLAKVEQAFERKSPVTGTKLLRPTGEDAGLINEVKEQEAELRKDGFIPEHAPSRLVARLVELACQGYYDANNKKAKDYCTESLTLDEDSFYGLLFRAKEQKEAESYEDAVRTLEKAGEVKPDKKQSIVDPLLRDAQLELRRSKTKDYYKVLGVARDSDERQIKSAYRKLTVQHHPDKAHKNGVTKEDAEKKMAQINEAYEVLSDPELRARFDHGDDPNSQERQNPFAQGGHPFGGGGSGNPFMFQQGGQQFNFKFGGGGGGRSPFGF</sequence>
<dbReference type="PANTHER" id="PTHR44140:SF2">
    <property type="entry name" value="LD25575P"/>
    <property type="match status" value="1"/>
</dbReference>
<evidence type="ECO:0000256" key="5">
    <source>
        <dbReference type="ARBA" id="ARBA00022824"/>
    </source>
</evidence>
<feature type="chain" id="PRO_5015710316" description="Tetratricopeptide repeat and J domain-containing co-chaperone DNJ1" evidence="9">
    <location>
        <begin position="24"/>
        <end position="529"/>
    </location>
</feature>
<dbReference type="Pfam" id="PF13181">
    <property type="entry name" value="TPR_8"/>
    <property type="match status" value="1"/>
</dbReference>
<gene>
    <name evidence="11" type="ORF">BD289DRAFT_474293</name>
</gene>
<dbReference type="GO" id="GO:0051087">
    <property type="term" value="F:protein-folding chaperone binding"/>
    <property type="evidence" value="ECO:0007669"/>
    <property type="project" value="TreeGrafter"/>
</dbReference>
<dbReference type="InterPro" id="IPR036869">
    <property type="entry name" value="J_dom_sf"/>
</dbReference>
<feature type="signal peptide" evidence="9">
    <location>
        <begin position="1"/>
        <end position="23"/>
    </location>
</feature>
<evidence type="ECO:0000256" key="3">
    <source>
        <dbReference type="ARBA" id="ARBA00022737"/>
    </source>
</evidence>
<organism evidence="11 12">
    <name type="scientific">Coniella lustricola</name>
    <dbReference type="NCBI Taxonomy" id="2025994"/>
    <lineage>
        <taxon>Eukaryota</taxon>
        <taxon>Fungi</taxon>
        <taxon>Dikarya</taxon>
        <taxon>Ascomycota</taxon>
        <taxon>Pezizomycotina</taxon>
        <taxon>Sordariomycetes</taxon>
        <taxon>Sordariomycetidae</taxon>
        <taxon>Diaporthales</taxon>
        <taxon>Schizoparmaceae</taxon>
        <taxon>Coniella</taxon>
    </lineage>
</organism>
<dbReference type="InterPro" id="IPR019734">
    <property type="entry name" value="TPR_rpt"/>
</dbReference>
<evidence type="ECO:0000313" key="11">
    <source>
        <dbReference type="EMBL" id="PSR85499.1"/>
    </source>
</evidence>
<dbReference type="Pfam" id="PF00226">
    <property type="entry name" value="DnaJ"/>
    <property type="match status" value="1"/>
</dbReference>
<evidence type="ECO:0000259" key="10">
    <source>
        <dbReference type="PROSITE" id="PS50076"/>
    </source>
</evidence>
<evidence type="ECO:0000256" key="9">
    <source>
        <dbReference type="SAM" id="SignalP"/>
    </source>
</evidence>
<dbReference type="PRINTS" id="PR00625">
    <property type="entry name" value="JDOMAIN"/>
</dbReference>
<keyword evidence="12" id="KW-1185">Reference proteome</keyword>
<dbReference type="GO" id="GO:0005788">
    <property type="term" value="C:endoplasmic reticulum lumen"/>
    <property type="evidence" value="ECO:0007669"/>
    <property type="project" value="UniProtKB-SubCell"/>
</dbReference>
<dbReference type="GO" id="GO:0051787">
    <property type="term" value="F:misfolded protein binding"/>
    <property type="evidence" value="ECO:0007669"/>
    <property type="project" value="TreeGrafter"/>
</dbReference>
<dbReference type="InterPro" id="IPR051727">
    <property type="entry name" value="DnaJ_C3_Co-chaperones"/>
</dbReference>
<dbReference type="SUPFAM" id="SSF48452">
    <property type="entry name" value="TPR-like"/>
    <property type="match status" value="2"/>
</dbReference>
<keyword evidence="4 7" id="KW-0802">TPR repeat</keyword>
<evidence type="ECO:0000256" key="8">
    <source>
        <dbReference type="SAM" id="MobiDB-lite"/>
    </source>
</evidence>
<dbReference type="InterPro" id="IPR001623">
    <property type="entry name" value="DnaJ_domain"/>
</dbReference>
<accession>A0A2T3A810</accession>
<feature type="compositionally biased region" description="Low complexity" evidence="8">
    <location>
        <begin position="502"/>
        <end position="516"/>
    </location>
</feature>
<dbReference type="AlphaFoldDB" id="A0A2T3A810"/>
<comment type="subcellular location">
    <subcellularLocation>
        <location evidence="1">Endoplasmic reticulum lumen</location>
    </subcellularLocation>
</comment>
<dbReference type="FunFam" id="1.25.40.10:FF:000224">
    <property type="entry name" value="DnaJ and TPR domain protein"/>
    <property type="match status" value="1"/>
</dbReference>
<dbReference type="EMBL" id="KZ678442">
    <property type="protein sequence ID" value="PSR85499.1"/>
    <property type="molecule type" value="Genomic_DNA"/>
</dbReference>
<dbReference type="Proteomes" id="UP000241462">
    <property type="component" value="Unassembled WGS sequence"/>
</dbReference>
<dbReference type="CDD" id="cd06257">
    <property type="entry name" value="DnaJ"/>
    <property type="match status" value="1"/>
</dbReference>
<feature type="repeat" description="TPR" evidence="7">
    <location>
        <begin position="69"/>
        <end position="102"/>
    </location>
</feature>
<dbReference type="PANTHER" id="PTHR44140">
    <property type="entry name" value="LD25575P"/>
    <property type="match status" value="1"/>
</dbReference>
<dbReference type="Gene3D" id="1.25.40.10">
    <property type="entry name" value="Tetratricopeptide repeat domain"/>
    <property type="match status" value="1"/>
</dbReference>
<dbReference type="SUPFAM" id="SSF46565">
    <property type="entry name" value="Chaperone J-domain"/>
    <property type="match status" value="1"/>
</dbReference>
<dbReference type="OrthoDB" id="1726119at2759"/>
<proteinExistence type="predicted"/>
<dbReference type="InterPro" id="IPR011990">
    <property type="entry name" value="TPR-like_helical_dom_sf"/>
</dbReference>
<dbReference type="FunFam" id="1.10.287.110:FF:000083">
    <property type="entry name" value="DnaJ and TPR domain protein"/>
    <property type="match status" value="1"/>
</dbReference>
<feature type="compositionally biased region" description="Gly residues" evidence="8">
    <location>
        <begin position="517"/>
        <end position="529"/>
    </location>
</feature>
<name>A0A2T3A810_9PEZI</name>
<dbReference type="SMART" id="SM00271">
    <property type="entry name" value="DnaJ"/>
    <property type="match status" value="1"/>
</dbReference>
<evidence type="ECO:0000256" key="2">
    <source>
        <dbReference type="ARBA" id="ARBA00022729"/>
    </source>
</evidence>
<dbReference type="InParanoid" id="A0A2T3A810"/>
<evidence type="ECO:0000256" key="6">
    <source>
        <dbReference type="ARBA" id="ARBA00073740"/>
    </source>
</evidence>
<reference evidence="11 12" key="1">
    <citation type="journal article" date="2018" name="Mycol. Prog.">
        <title>Coniella lustricola, a new species from submerged detritus.</title>
        <authorList>
            <person name="Raudabaugh D.B."/>
            <person name="Iturriaga T."/>
            <person name="Carver A."/>
            <person name="Mondo S."/>
            <person name="Pangilinan J."/>
            <person name="Lipzen A."/>
            <person name="He G."/>
            <person name="Amirebrahimi M."/>
            <person name="Grigoriev I.V."/>
            <person name="Miller A.N."/>
        </authorList>
    </citation>
    <scope>NUCLEOTIDE SEQUENCE [LARGE SCALE GENOMIC DNA]</scope>
    <source>
        <strain evidence="11 12">B22-T-1</strain>
    </source>
</reference>
<dbReference type="STRING" id="2025994.A0A2T3A810"/>
<feature type="region of interest" description="Disordered" evidence="8">
    <location>
        <begin position="471"/>
        <end position="529"/>
    </location>
</feature>
<dbReference type="PROSITE" id="PS50005">
    <property type="entry name" value="TPR"/>
    <property type="match status" value="1"/>
</dbReference>
<protein>
    <recommendedName>
        <fullName evidence="6">Tetratricopeptide repeat and J domain-containing co-chaperone DNJ1</fullName>
    </recommendedName>
</protein>
<keyword evidence="3" id="KW-0677">Repeat</keyword>
<dbReference type="PROSITE" id="PS50076">
    <property type="entry name" value="DNAJ_2"/>
    <property type="match status" value="1"/>
</dbReference>
<evidence type="ECO:0000256" key="1">
    <source>
        <dbReference type="ARBA" id="ARBA00004319"/>
    </source>
</evidence>
<dbReference type="Gene3D" id="1.10.287.110">
    <property type="entry name" value="DnaJ domain"/>
    <property type="match status" value="1"/>
</dbReference>
<keyword evidence="5" id="KW-0256">Endoplasmic reticulum</keyword>
<dbReference type="GO" id="GO:0034975">
    <property type="term" value="P:protein folding in endoplasmic reticulum"/>
    <property type="evidence" value="ECO:0007669"/>
    <property type="project" value="TreeGrafter"/>
</dbReference>
<feature type="domain" description="J" evidence="10">
    <location>
        <begin position="408"/>
        <end position="477"/>
    </location>
</feature>